<dbReference type="Gene3D" id="3.30.2140.10">
    <property type="entry name" value="Arylamine N-acetyltransferase"/>
    <property type="match status" value="1"/>
</dbReference>
<evidence type="ECO:0000313" key="4">
    <source>
        <dbReference type="Proteomes" id="UP000274122"/>
    </source>
</evidence>
<dbReference type="OrthoDB" id="7181050at2"/>
<protein>
    <submittedName>
        <fullName evidence="3">N-hydroxyarylamine O-acetyltransferase</fullName>
        <ecNumber evidence="3">2.3.1.118</ecNumber>
    </submittedName>
</protein>
<dbReference type="SUPFAM" id="SSF54001">
    <property type="entry name" value="Cysteine proteinases"/>
    <property type="match status" value="1"/>
</dbReference>
<dbReference type="InterPro" id="IPR038765">
    <property type="entry name" value="Papain-like_cys_pep_sf"/>
</dbReference>
<keyword evidence="3" id="KW-0012">Acyltransferase</keyword>
<dbReference type="PANTHER" id="PTHR11786:SF0">
    <property type="entry name" value="ARYLAMINE N-ACETYLTRANSFERASE 4-RELATED"/>
    <property type="match status" value="1"/>
</dbReference>
<dbReference type="Pfam" id="PF00797">
    <property type="entry name" value="Acetyltransf_2"/>
    <property type="match status" value="1"/>
</dbReference>
<dbReference type="InterPro" id="IPR001447">
    <property type="entry name" value="Arylamine_N-AcTrfase"/>
</dbReference>
<dbReference type="PANTHER" id="PTHR11786">
    <property type="entry name" value="N-HYDROXYARYLAMINE O-ACETYLTRANSFERASE"/>
    <property type="match status" value="1"/>
</dbReference>
<reference evidence="3 4" key="1">
    <citation type="submission" date="2018-12" db="EMBL/GenBank/DDBJ databases">
        <authorList>
            <consortium name="Pathogen Informatics"/>
        </authorList>
    </citation>
    <scope>NUCLEOTIDE SEQUENCE [LARGE SCALE GENOMIC DNA]</scope>
    <source>
        <strain evidence="3 4">NCTC11466</strain>
    </source>
</reference>
<dbReference type="Proteomes" id="UP000274122">
    <property type="component" value="Chromosome"/>
</dbReference>
<dbReference type="GO" id="GO:0046990">
    <property type="term" value="F:N-hydroxyarylamine O-acetyltransferase activity"/>
    <property type="evidence" value="ECO:0007669"/>
    <property type="project" value="UniProtKB-EC"/>
</dbReference>
<evidence type="ECO:0000313" key="3">
    <source>
        <dbReference type="EMBL" id="VEB97589.1"/>
    </source>
</evidence>
<dbReference type="EC" id="2.3.1.118" evidence="3"/>
<organism evidence="3 4">
    <name type="scientific">Cedecea lapagei</name>
    <dbReference type="NCBI Taxonomy" id="158823"/>
    <lineage>
        <taxon>Bacteria</taxon>
        <taxon>Pseudomonadati</taxon>
        <taxon>Pseudomonadota</taxon>
        <taxon>Gammaproteobacteria</taxon>
        <taxon>Enterobacterales</taxon>
        <taxon>Enterobacteriaceae</taxon>
        <taxon>Cedecea</taxon>
    </lineage>
</organism>
<sequence>MALDLERYFRRIHYQGPRTATIETLRALHLAHTCAIPFENLDVLLRRTIHIDDDSVFEKLVVGGRGGWCFEQNGLFRNVLAELGFEVENLAARVLLANPPQMPARTHRLTKVRIDGQEWIADVGFGGKTLPEPVRLVEEELQQTTHGVYSLERIEHDWLLKFHGSDKVINLYRFNLEPQYHSDYEAGNHYVSTWPESHFRSCLTLSLYLANGEKNTLYSAGENAPVFDNAKQVYELLQKNFCLRLDHPRYGISLDEFAAMLERIDVIKPA</sequence>
<evidence type="ECO:0000256" key="2">
    <source>
        <dbReference type="RuleBase" id="RU003452"/>
    </source>
</evidence>
<dbReference type="EMBL" id="LR134201">
    <property type="protein sequence ID" value="VEB97589.1"/>
    <property type="molecule type" value="Genomic_DNA"/>
</dbReference>
<dbReference type="GO" id="GO:0004060">
    <property type="term" value="F:arylamine N-acetyltransferase activity"/>
    <property type="evidence" value="ECO:0007669"/>
    <property type="project" value="TreeGrafter"/>
</dbReference>
<dbReference type="KEGG" id="clap:NCTC11466_02238"/>
<dbReference type="RefSeq" id="WP_126356253.1">
    <property type="nucleotide sequence ID" value="NZ_LR134201.1"/>
</dbReference>
<comment type="similarity">
    <text evidence="1 2">Belongs to the arylamine N-acetyltransferase family.</text>
</comment>
<keyword evidence="4" id="KW-1185">Reference proteome</keyword>
<dbReference type="AlphaFoldDB" id="A0A3S4JBN3"/>
<accession>A0A3S4JBN3</accession>
<dbReference type="PRINTS" id="PR01543">
    <property type="entry name" value="ANATRNSFRASE"/>
</dbReference>
<gene>
    <name evidence="3" type="primary">nhoA</name>
    <name evidence="3" type="ORF">NCTC11466_02238</name>
</gene>
<name>A0A3S4JBN3_9ENTR</name>
<dbReference type="Gene3D" id="2.40.128.150">
    <property type="entry name" value="Cysteine proteinases"/>
    <property type="match status" value="1"/>
</dbReference>
<proteinExistence type="inferred from homology"/>
<keyword evidence="3" id="KW-0808">Transferase</keyword>
<evidence type="ECO:0000256" key="1">
    <source>
        <dbReference type="ARBA" id="ARBA00006547"/>
    </source>
</evidence>